<dbReference type="KEGG" id="gjf:M493_01855"/>
<dbReference type="Gene3D" id="3.40.50.300">
    <property type="entry name" value="P-loop containing nucleotide triphosphate hydrolases"/>
    <property type="match status" value="2"/>
</dbReference>
<dbReference type="Proteomes" id="UP000015500">
    <property type="component" value="Chromosome"/>
</dbReference>
<evidence type="ECO:0000313" key="2">
    <source>
        <dbReference type="EMBL" id="AGT30707.1"/>
    </source>
</evidence>
<evidence type="ECO:0000256" key="1">
    <source>
        <dbReference type="SAM" id="Coils"/>
    </source>
</evidence>
<organism evidence="2 3">
    <name type="scientific">Geobacillus genomosp. 3</name>
    <dbReference type="NCBI Taxonomy" id="1921421"/>
    <lineage>
        <taxon>Bacteria</taxon>
        <taxon>Bacillati</taxon>
        <taxon>Bacillota</taxon>
        <taxon>Bacilli</taxon>
        <taxon>Bacillales</taxon>
        <taxon>Anoxybacillaceae</taxon>
        <taxon>Geobacillus</taxon>
    </lineage>
</organism>
<proteinExistence type="predicted"/>
<feature type="coiled-coil region" evidence="1">
    <location>
        <begin position="862"/>
        <end position="964"/>
    </location>
</feature>
<name>S5Z169_GEOG3</name>
<dbReference type="SUPFAM" id="SSF52540">
    <property type="entry name" value="P-loop containing nucleoside triphosphate hydrolases"/>
    <property type="match status" value="1"/>
</dbReference>
<feature type="coiled-coil region" evidence="1">
    <location>
        <begin position="736"/>
        <end position="807"/>
    </location>
</feature>
<gene>
    <name evidence="2" type="ORF">M493_01855</name>
</gene>
<dbReference type="InterPro" id="IPR027417">
    <property type="entry name" value="P-loop_NTPase"/>
</dbReference>
<sequence>MNPWVLHRAGLINFWYYDEQYFHFADGKLLLRGSNGAGKSVTMQSLIPVLLDGKKTPDRLDPFGSRARRMEDYLLGEKDVVNRDERTGYLFLEYKRKQSDQYVTTGIGLRAKRQKSLDFWGFVIFDNRRVGHDIALYKKEKTGEKIPLTKRELAALLGAGGTVVETQKEYMELVNKHVFRFESIEAFQELIELLIQLRSPKLSKDFKPTVIYEILESSLPPLTDEELRHLSDTIENMDQAKQQLEQLERDERALKRLCDQYRLYNEYMIAEKAAEYVKAVKQAEQLAAEQQRLHDEEERARTTLDELEESITRLGREEDVLRSREIDLAGHEVFQQAEKYEQLKAERQRLRERRERHERTIEEKERIERQRRRRLDEAEARLDDLERKLEDELEQLSMDADEGSFSLHETNEGDFHRHRQKEQEFLFAAWKQEADRHIERLEGLARLWRRHDDLQRRYEEASNEAGERQREMDEWRHQQRKWEELLEQEKERFEQEVLAWVERGGVDVSEADIQMFLQQVGGIYEQYSVDDLKRPFVQTYYAAVGKKNDEKWRLEHDIRLLEEKRAEREAELCHWREKRDPEPERDEQTEAARSALERQGIPFVPLYAAVEFADHVPDPVRERIESALSHAGLLDALITAREVDVACDRVLTPNPVHMAHTLADYLRPDEEAPVPAERIDDILRSIVIADVEQQAGMTLDEQGRYALGLVRGHAPKRDKAMFIGRAARERWRLENIAALEAEIAALGQEIERLRREHQAVEAAIEELADWFMAFPSDRDVRTAFEEAQEARRQAESKEREWKRQEEKAILLAREWKQIKQQLRDESAELDLAFSPEGCEQAQFAMKSYVRHLHELEVLYRETRHTEAMIAQQREQLEALREEIDEAKGERNQLRDDEEQLALRMSEMERTLKQMGADDIRAEIARIQERLVFLRGEIPRLVNERARTEQRLMRLVEEREQGERRESFARQLAAMWERSFADEAALGLVDLDRSLPLLEQAKEAKQRYEAALKETRSSLLARLNTVFFQESSNLTEYRAAFEPLMEQREHEWIAAAPDDEMAMKAADWREKQERHVIYLDYKGQRATPFAVLAEVERDIALQHEYMKEQDRELYEDVILKSVGRILRSRIQRAERWVNDMNKLMGGLDTSSGLVLSIQWKPKTAETEAELDTKELVRLLRIDSRLLKEEDLQRVTNHFRSKITRARELLEERGQGNTLHQIIKEVLDYRKWFAFTLYYEKTNEPKRELTNHRFYQFSGGEKAMAMYIPLFAAAYSRYQEAGDDAPYIISLDEAFAGVDENNIRNMFGLVEQLGFNYIMNSQALWGDYDTVPALSICELVRPRNASFVTVIHYRWNGRVKQLVADDKEWERVET</sequence>
<keyword evidence="3" id="KW-1185">Reference proteome</keyword>
<protein>
    <submittedName>
        <fullName evidence="2">ATPase</fullName>
    </submittedName>
</protein>
<dbReference type="InterPro" id="IPR013496">
    <property type="entry name" value="CHP02680"/>
</dbReference>
<feature type="coiled-coil region" evidence="1">
    <location>
        <begin position="444"/>
        <end position="503"/>
    </location>
</feature>
<dbReference type="STRING" id="1921421.M493_01855"/>
<dbReference type="NCBIfam" id="TIGR02680">
    <property type="entry name" value="TIGR02680 family protein"/>
    <property type="match status" value="1"/>
</dbReference>
<dbReference type="EMBL" id="CP006254">
    <property type="protein sequence ID" value="AGT30707.1"/>
    <property type="molecule type" value="Genomic_DNA"/>
</dbReference>
<reference evidence="2 3" key="1">
    <citation type="journal article" date="2014" name="Genome Announc.">
        <title>Complete Genome Sequence of the Thermophilic Polychlorinated Biphenyl Degrader Geobacillus sp. Strain JF8 (NBRC 109937).</title>
        <authorList>
            <person name="Shintani M."/>
            <person name="Ohtsubo Y."/>
            <person name="Fukuda K."/>
            <person name="Hosoyama A."/>
            <person name="Ohji S."/>
            <person name="Yamazoe A."/>
            <person name="Fujita N."/>
            <person name="Nagata Y."/>
            <person name="Tsuda M."/>
            <person name="Hatta T."/>
            <person name="Kimbara K."/>
        </authorList>
    </citation>
    <scope>NUCLEOTIDE SEQUENCE [LARGE SCALE GENOMIC DNA]</scope>
    <source>
        <strain evidence="2 3">JF8</strain>
    </source>
</reference>
<keyword evidence="1" id="KW-0175">Coiled coil</keyword>
<evidence type="ECO:0000313" key="3">
    <source>
        <dbReference type="Proteomes" id="UP000015500"/>
    </source>
</evidence>
<dbReference type="PATRIC" id="fig|1345697.3.peg.287"/>
<dbReference type="HOGENOM" id="CLU_005532_0_0_9"/>
<dbReference type="Pfam" id="PF13558">
    <property type="entry name" value="SbcC_Walker_B"/>
    <property type="match status" value="1"/>
</dbReference>
<feature type="coiled-coil region" evidence="1">
    <location>
        <begin position="227"/>
        <end position="402"/>
    </location>
</feature>
<accession>S5Z169</accession>